<dbReference type="EMBL" id="JABAEW010000007">
    <property type="protein sequence ID" value="NMD86065.1"/>
    <property type="molecule type" value="Genomic_DNA"/>
</dbReference>
<evidence type="ECO:0000313" key="5">
    <source>
        <dbReference type="EMBL" id="NMD86065.1"/>
    </source>
</evidence>
<feature type="domain" description="Transcriptional regulator LacI/GalR-like sensor" evidence="4">
    <location>
        <begin position="18"/>
        <end position="119"/>
    </location>
</feature>
<keyword evidence="1" id="KW-0805">Transcription regulation</keyword>
<evidence type="ECO:0000259" key="4">
    <source>
        <dbReference type="Pfam" id="PF13377"/>
    </source>
</evidence>
<dbReference type="AlphaFoldDB" id="A0A848ART2"/>
<proteinExistence type="predicted"/>
<accession>A0A848ART2</accession>
<organism evidence="5 6">
    <name type="scientific">Victivallis vadensis</name>
    <dbReference type="NCBI Taxonomy" id="172901"/>
    <lineage>
        <taxon>Bacteria</taxon>
        <taxon>Pseudomonadati</taxon>
        <taxon>Lentisphaerota</taxon>
        <taxon>Lentisphaeria</taxon>
        <taxon>Victivallales</taxon>
        <taxon>Victivallaceae</taxon>
        <taxon>Victivallis</taxon>
    </lineage>
</organism>
<dbReference type="InterPro" id="IPR046335">
    <property type="entry name" value="LacI/GalR-like_sensor"/>
</dbReference>
<reference evidence="5 6" key="1">
    <citation type="submission" date="2020-04" db="EMBL/GenBank/DDBJ databases">
        <authorList>
            <person name="Hitch T.C.A."/>
            <person name="Wylensek D."/>
            <person name="Clavel T."/>
        </authorList>
    </citation>
    <scope>NUCLEOTIDE SEQUENCE [LARGE SCALE GENOMIC DNA]</scope>
    <source>
        <strain evidence="5 6">COR2-253-APC-1A</strain>
    </source>
</reference>
<evidence type="ECO:0000256" key="3">
    <source>
        <dbReference type="ARBA" id="ARBA00023163"/>
    </source>
</evidence>
<keyword evidence="2" id="KW-0238">DNA-binding</keyword>
<dbReference type="Pfam" id="PF13377">
    <property type="entry name" value="Peripla_BP_3"/>
    <property type="match status" value="1"/>
</dbReference>
<gene>
    <name evidence="5" type="ORF">HF882_05650</name>
</gene>
<evidence type="ECO:0000313" key="6">
    <source>
        <dbReference type="Proteomes" id="UP000576225"/>
    </source>
</evidence>
<sequence>MACRHTNYTLIPAYERAARIVDASPRPPAVFCTAQELAIGLNRYCHEQGITGGRELSVCSFGQPEMARMQVPSITVTDRPPPVEVAEEMIRDVMDSGVGEPVKLMYRAGVGNLIVGESTGPLTPLQH</sequence>
<dbReference type="Gene3D" id="3.40.50.2300">
    <property type="match status" value="1"/>
</dbReference>
<dbReference type="SUPFAM" id="SSF53822">
    <property type="entry name" value="Periplasmic binding protein-like I"/>
    <property type="match status" value="1"/>
</dbReference>
<dbReference type="Proteomes" id="UP000576225">
    <property type="component" value="Unassembled WGS sequence"/>
</dbReference>
<dbReference type="InterPro" id="IPR028082">
    <property type="entry name" value="Peripla_BP_I"/>
</dbReference>
<dbReference type="RefSeq" id="WP_168961926.1">
    <property type="nucleotide sequence ID" value="NZ_JABAEW010000007.1"/>
</dbReference>
<comment type="caution">
    <text evidence="5">The sequence shown here is derived from an EMBL/GenBank/DDBJ whole genome shotgun (WGS) entry which is preliminary data.</text>
</comment>
<protein>
    <submittedName>
        <fullName evidence="5">LacI family transcriptional regulator</fullName>
    </submittedName>
</protein>
<name>A0A848ART2_9BACT</name>
<evidence type="ECO:0000256" key="1">
    <source>
        <dbReference type="ARBA" id="ARBA00023015"/>
    </source>
</evidence>
<evidence type="ECO:0000256" key="2">
    <source>
        <dbReference type="ARBA" id="ARBA00023125"/>
    </source>
</evidence>
<dbReference type="GO" id="GO:0003677">
    <property type="term" value="F:DNA binding"/>
    <property type="evidence" value="ECO:0007669"/>
    <property type="project" value="UniProtKB-KW"/>
</dbReference>
<keyword evidence="3" id="KW-0804">Transcription</keyword>